<dbReference type="RefSeq" id="XP_028859193.1">
    <property type="nucleotide sequence ID" value="XM_029005833.1"/>
</dbReference>
<keyword evidence="1" id="KW-0472">Membrane</keyword>
<protein>
    <recommendedName>
        <fullName evidence="4">Fam-m protein</fullName>
    </recommendedName>
</protein>
<keyword evidence="1" id="KW-1133">Transmembrane helix</keyword>
<accession>A0A1D3JI15</accession>
<evidence type="ECO:0008006" key="4">
    <source>
        <dbReference type="Google" id="ProtNLM"/>
    </source>
</evidence>
<dbReference type="VEuPathDB" id="PlasmoDB:PmUG01_00016700"/>
<gene>
    <name evidence="2" type="primary">PmUG01_00016700</name>
    <name evidence="2" type="ORF">PMUG01_00016700</name>
</gene>
<feature type="transmembrane region" description="Helical" evidence="1">
    <location>
        <begin position="166"/>
        <end position="192"/>
    </location>
</feature>
<dbReference type="GeneID" id="39865623"/>
<keyword evidence="1" id="KW-0812">Transmembrane</keyword>
<feature type="transmembrane region" description="Helical" evidence="1">
    <location>
        <begin position="6"/>
        <end position="22"/>
    </location>
</feature>
<name>A0A1D3JI15_PLAMA</name>
<reference evidence="2 3" key="1">
    <citation type="submission" date="2016-06" db="EMBL/GenBank/DDBJ databases">
        <authorList>
            <consortium name="Pathogen Informatics"/>
        </authorList>
    </citation>
    <scope>NUCLEOTIDE SEQUENCE [LARGE SCALE GENOMIC DNA]</scope>
</reference>
<dbReference type="Pfam" id="PF12420">
    <property type="entry name" value="DUF3671"/>
    <property type="match status" value="1"/>
</dbReference>
<proteinExistence type="predicted"/>
<dbReference type="InterPro" id="IPR022139">
    <property type="entry name" value="Fam-L/Fam-M-like_plasmodium"/>
</dbReference>
<organism evidence="2 3">
    <name type="scientific">Plasmodium malariae</name>
    <dbReference type="NCBI Taxonomy" id="5858"/>
    <lineage>
        <taxon>Eukaryota</taxon>
        <taxon>Sar</taxon>
        <taxon>Alveolata</taxon>
        <taxon>Apicomplexa</taxon>
        <taxon>Aconoidasida</taxon>
        <taxon>Haemosporida</taxon>
        <taxon>Plasmodiidae</taxon>
        <taxon>Plasmodium</taxon>
        <taxon>Plasmodium (Plasmodium)</taxon>
    </lineage>
</organism>
<keyword evidence="3" id="KW-1185">Reference proteome</keyword>
<evidence type="ECO:0000313" key="3">
    <source>
        <dbReference type="Proteomes" id="UP000219813"/>
    </source>
</evidence>
<dbReference type="EMBL" id="FLRL01000033">
    <property type="protein sequence ID" value="SBT85922.1"/>
    <property type="molecule type" value="Genomic_DNA"/>
</dbReference>
<sequence length="248" mass="28766">MISFILVKIIIFVFFIWIYSYFCDAHNFDKILCMKSIQNISLYSRTYRLLSKFSNEKIKVSLERNLPRNGYNDIKKKKKNYQLKNYGNNTGAEYNGKGKTKNKCNSGFEKKKLLRKCIYVLCKPFLEIDKIFEKLIYKGFIAIYEYRKCTDSIQKKNLKFSACKSAVLTFALPSIIFFTVLSLLLIVCPPLGTSLLGQNSKGFQEFMAKSDMQAFLLSLFILSLTMVIYILVKFINYVIEVGGDEIEN</sequence>
<dbReference type="AlphaFoldDB" id="A0A1D3JI15"/>
<dbReference type="KEGG" id="pmal:PMUG01_00016700"/>
<feature type="transmembrane region" description="Helical" evidence="1">
    <location>
        <begin position="212"/>
        <end position="232"/>
    </location>
</feature>
<evidence type="ECO:0000256" key="1">
    <source>
        <dbReference type="SAM" id="Phobius"/>
    </source>
</evidence>
<dbReference type="Proteomes" id="UP000219813">
    <property type="component" value="Unassembled WGS sequence"/>
</dbReference>
<evidence type="ECO:0000313" key="2">
    <source>
        <dbReference type="EMBL" id="SBT85922.1"/>
    </source>
</evidence>